<dbReference type="CDD" id="cd00118">
    <property type="entry name" value="LysM"/>
    <property type="match status" value="1"/>
</dbReference>
<proteinExistence type="predicted"/>
<dbReference type="AlphaFoldDB" id="A0A4R6SIC6"/>
<dbReference type="RefSeq" id="WP_133849758.1">
    <property type="nucleotide sequence ID" value="NZ_SNXZ01000002.1"/>
</dbReference>
<dbReference type="PROSITE" id="PS51782">
    <property type="entry name" value="LYSM"/>
    <property type="match status" value="1"/>
</dbReference>
<keyword evidence="4" id="KW-1185">Reference proteome</keyword>
<feature type="domain" description="LysM" evidence="2">
    <location>
        <begin position="427"/>
        <end position="474"/>
    </location>
</feature>
<dbReference type="Pfam" id="PF06841">
    <property type="entry name" value="Phage_T4_gp19"/>
    <property type="match status" value="1"/>
</dbReference>
<accession>A0A4R6SIC6</accession>
<dbReference type="InterPro" id="IPR011747">
    <property type="entry name" value="CHP02241"/>
</dbReference>
<gene>
    <name evidence="3" type="ORF">EV186_1021013</name>
</gene>
<sequence>MTGALGVVGGLANAQTLQNAPAAIGAGFTQKGRTSKKPDKTALGMSMWFSVKVADGDPDKAGDQSLGDWSSCSGLSVKFNTEPFDEGGDYDSPWHMPVKITYGEVTLERAITKENAKKTEAWLQQVATKWMRGDAGGSKEVAHQSSTGKNEPGATSANVSTTVEIKLHSSMIATDTKDNIVHTWRLRDALPVGYTGPTLSSKSSDVATEKLTIAHRGIESILQSNSEDTTKPSTSNDGALVLSYGPPDEGTVTFPFNPKTVSLSKTVTFSKDGVVGTLEQQLTDAGELGITIDGLRLEGVKAVEDVEQLMSWIDPIPPPEGEKKTPDSPPKVVASATAAPSASAPPAKNSKEEAATNQSPKGTAKEIQLKLGSGLSFTVLLKGVTAKYVRFTKSGIASRADVNLTMQVKDKPRHKTNPTSGGRPGGTIHTAKAGDTLAGIAVSTYGTPSAWRDIAEANGIDDPMRLPPGRVLFLEGA</sequence>
<dbReference type="PANTHER" id="PTHR38009">
    <property type="entry name" value="CONSERVED HYPOTHETICAL PHAGE TAIL PROTEIN"/>
    <property type="match status" value="1"/>
</dbReference>
<reference evidence="3 4" key="1">
    <citation type="submission" date="2019-03" db="EMBL/GenBank/DDBJ databases">
        <title>Genomic Encyclopedia of Type Strains, Phase IV (KMG-IV): sequencing the most valuable type-strain genomes for metagenomic binning, comparative biology and taxonomic classification.</title>
        <authorList>
            <person name="Goeker M."/>
        </authorList>
    </citation>
    <scope>NUCLEOTIDE SEQUENCE [LARGE SCALE GENOMIC DNA]</scope>
    <source>
        <strain evidence="3 4">DSM 45361</strain>
    </source>
</reference>
<feature type="compositionally biased region" description="Low complexity" evidence="1">
    <location>
        <begin position="330"/>
        <end position="348"/>
    </location>
</feature>
<evidence type="ECO:0000256" key="1">
    <source>
        <dbReference type="SAM" id="MobiDB-lite"/>
    </source>
</evidence>
<dbReference type="GO" id="GO:0005198">
    <property type="term" value="F:structural molecule activity"/>
    <property type="evidence" value="ECO:0007669"/>
    <property type="project" value="InterPro"/>
</dbReference>
<dbReference type="Pfam" id="PF01476">
    <property type="entry name" value="LysM"/>
    <property type="match status" value="1"/>
</dbReference>
<dbReference type="InterPro" id="IPR010667">
    <property type="entry name" value="Phage_T4_Gp19"/>
</dbReference>
<dbReference type="Proteomes" id="UP000295444">
    <property type="component" value="Unassembled WGS sequence"/>
</dbReference>
<feature type="compositionally biased region" description="Polar residues" evidence="1">
    <location>
        <begin position="143"/>
        <end position="158"/>
    </location>
</feature>
<evidence type="ECO:0000259" key="2">
    <source>
        <dbReference type="PROSITE" id="PS51782"/>
    </source>
</evidence>
<dbReference type="InterPro" id="IPR018392">
    <property type="entry name" value="LysM"/>
</dbReference>
<dbReference type="OrthoDB" id="9815939at2"/>
<evidence type="ECO:0000313" key="4">
    <source>
        <dbReference type="Proteomes" id="UP000295444"/>
    </source>
</evidence>
<protein>
    <submittedName>
        <fullName evidence="3">Phage tail-like protein</fullName>
    </submittedName>
</protein>
<comment type="caution">
    <text evidence="3">The sequence shown here is derived from an EMBL/GenBank/DDBJ whole genome shotgun (WGS) entry which is preliminary data.</text>
</comment>
<organism evidence="3 4">
    <name type="scientific">Labedaea rhizosphaerae</name>
    <dbReference type="NCBI Taxonomy" id="598644"/>
    <lineage>
        <taxon>Bacteria</taxon>
        <taxon>Bacillati</taxon>
        <taxon>Actinomycetota</taxon>
        <taxon>Actinomycetes</taxon>
        <taxon>Pseudonocardiales</taxon>
        <taxon>Pseudonocardiaceae</taxon>
        <taxon>Labedaea</taxon>
    </lineage>
</organism>
<evidence type="ECO:0000313" key="3">
    <source>
        <dbReference type="EMBL" id="TDQ01146.1"/>
    </source>
</evidence>
<name>A0A4R6SIC6_LABRH</name>
<dbReference type="SMART" id="SM00257">
    <property type="entry name" value="LysM"/>
    <property type="match status" value="1"/>
</dbReference>
<dbReference type="InterPro" id="IPR036779">
    <property type="entry name" value="LysM_dom_sf"/>
</dbReference>
<dbReference type="EMBL" id="SNXZ01000002">
    <property type="protein sequence ID" value="TDQ01146.1"/>
    <property type="molecule type" value="Genomic_DNA"/>
</dbReference>
<dbReference type="PANTHER" id="PTHR38009:SF1">
    <property type="entry name" value="CONSERVED HYPOTHETICAL PHAGE TAIL PROTEIN"/>
    <property type="match status" value="1"/>
</dbReference>
<feature type="region of interest" description="Disordered" evidence="1">
    <location>
        <begin position="312"/>
        <end position="362"/>
    </location>
</feature>
<feature type="region of interest" description="Disordered" evidence="1">
    <location>
        <begin position="134"/>
        <end position="158"/>
    </location>
</feature>
<feature type="region of interest" description="Disordered" evidence="1">
    <location>
        <begin position="411"/>
        <end position="431"/>
    </location>
</feature>
<dbReference type="Gene3D" id="3.10.350.10">
    <property type="entry name" value="LysM domain"/>
    <property type="match status" value="1"/>
</dbReference>